<protein>
    <submittedName>
        <fullName evidence="2">Copia-type pol polyprotein</fullName>
    </submittedName>
</protein>
<gene>
    <name evidence="2" type="primary">OSJNBa0031I04.23</name>
</gene>
<dbReference type="Proteomes" id="UP000000763">
    <property type="component" value="Chromosome 3"/>
</dbReference>
<dbReference type="SUPFAM" id="SSF56672">
    <property type="entry name" value="DNA/RNA polymerases"/>
    <property type="match status" value="1"/>
</dbReference>
<reference evidence="3" key="1">
    <citation type="journal article" date="2005" name="Nature">
        <title>The map-based sequence of the rice genome.</title>
        <authorList>
            <consortium name="International rice genome sequencing project (IRGSP)"/>
            <person name="Matsumoto T."/>
            <person name="Wu J."/>
            <person name="Kanamori H."/>
            <person name="Katayose Y."/>
            <person name="Fujisawa M."/>
            <person name="Namiki N."/>
            <person name="Mizuno H."/>
            <person name="Yamamoto K."/>
            <person name="Antonio B.A."/>
            <person name="Baba T."/>
            <person name="Sakata K."/>
            <person name="Nagamura Y."/>
            <person name="Aoki H."/>
            <person name="Arikawa K."/>
            <person name="Arita K."/>
            <person name="Bito T."/>
            <person name="Chiden Y."/>
            <person name="Fujitsuka N."/>
            <person name="Fukunaka R."/>
            <person name="Hamada M."/>
            <person name="Harada C."/>
            <person name="Hayashi A."/>
            <person name="Hijishita S."/>
            <person name="Honda M."/>
            <person name="Hosokawa S."/>
            <person name="Ichikawa Y."/>
            <person name="Idonuma A."/>
            <person name="Iijima M."/>
            <person name="Ikeda M."/>
            <person name="Ikeno M."/>
            <person name="Ito K."/>
            <person name="Ito S."/>
            <person name="Ito T."/>
            <person name="Ito Y."/>
            <person name="Ito Y."/>
            <person name="Iwabuchi A."/>
            <person name="Kamiya K."/>
            <person name="Karasawa W."/>
            <person name="Kurita K."/>
            <person name="Katagiri S."/>
            <person name="Kikuta A."/>
            <person name="Kobayashi H."/>
            <person name="Kobayashi N."/>
            <person name="Machita K."/>
            <person name="Maehara T."/>
            <person name="Masukawa M."/>
            <person name="Mizubayashi T."/>
            <person name="Mukai Y."/>
            <person name="Nagasaki H."/>
            <person name="Nagata Y."/>
            <person name="Naito S."/>
            <person name="Nakashima M."/>
            <person name="Nakama Y."/>
            <person name="Nakamichi Y."/>
            <person name="Nakamura M."/>
            <person name="Meguro A."/>
            <person name="Negishi M."/>
            <person name="Ohta I."/>
            <person name="Ohta T."/>
            <person name="Okamoto M."/>
            <person name="Ono N."/>
            <person name="Saji S."/>
            <person name="Sakaguchi M."/>
            <person name="Sakai K."/>
            <person name="Shibata M."/>
            <person name="Shimokawa T."/>
            <person name="Song J."/>
            <person name="Takazaki Y."/>
            <person name="Terasawa K."/>
            <person name="Tsugane M."/>
            <person name="Tsuji K."/>
            <person name="Ueda S."/>
            <person name="Waki K."/>
            <person name="Yamagata H."/>
            <person name="Yamamoto M."/>
            <person name="Yamamoto S."/>
            <person name="Yamane H."/>
            <person name="Yoshiki S."/>
            <person name="Yoshihara R."/>
            <person name="Yukawa K."/>
            <person name="Zhong H."/>
            <person name="Yano M."/>
            <person name="Yuan Q."/>
            <person name="Ouyang S."/>
            <person name="Liu J."/>
            <person name="Jones K.M."/>
            <person name="Gansberger K."/>
            <person name="Moffat K."/>
            <person name="Hill J."/>
            <person name="Bera J."/>
            <person name="Fadrosh D."/>
            <person name="Jin S."/>
            <person name="Johri S."/>
            <person name="Kim M."/>
            <person name="Overton L."/>
            <person name="Reardon M."/>
            <person name="Tsitrin T."/>
            <person name="Vuong H."/>
            <person name="Weaver B."/>
            <person name="Ciecko A."/>
            <person name="Tallon L."/>
            <person name="Jackson J."/>
            <person name="Pai G."/>
            <person name="Aken S.V."/>
            <person name="Utterback T."/>
            <person name="Reidmuller S."/>
            <person name="Feldblyum T."/>
            <person name="Hsiao J."/>
            <person name="Zismann V."/>
            <person name="Iobst S."/>
            <person name="de Vazeille A.R."/>
            <person name="Buell C.R."/>
            <person name="Ying K."/>
            <person name="Li Y."/>
            <person name="Lu T."/>
            <person name="Huang Y."/>
            <person name="Zhao Q."/>
            <person name="Feng Q."/>
            <person name="Zhang L."/>
            <person name="Zhu J."/>
            <person name="Weng Q."/>
            <person name="Mu J."/>
            <person name="Lu Y."/>
            <person name="Fan D."/>
            <person name="Liu Y."/>
            <person name="Guan J."/>
            <person name="Zhang Y."/>
            <person name="Yu S."/>
            <person name="Liu X."/>
            <person name="Zhang Y."/>
            <person name="Hong G."/>
            <person name="Han B."/>
            <person name="Choisne N."/>
            <person name="Demange N."/>
            <person name="Orjeda G."/>
            <person name="Samain S."/>
            <person name="Cattolico L."/>
            <person name="Pelletier E."/>
            <person name="Couloux A."/>
            <person name="Segurens B."/>
            <person name="Wincker P."/>
            <person name="D'Hont A."/>
            <person name="Scarpelli C."/>
            <person name="Weissenbach J."/>
            <person name="Salanoubat M."/>
            <person name="Quetier F."/>
            <person name="Yu Y."/>
            <person name="Kim H.R."/>
            <person name="Rambo T."/>
            <person name="Currie J."/>
            <person name="Collura K."/>
            <person name="Luo M."/>
            <person name="Yang T."/>
            <person name="Ammiraju J.S.S."/>
            <person name="Engler F."/>
            <person name="Soderlund C."/>
            <person name="Wing R.A."/>
            <person name="Palmer L.E."/>
            <person name="de la Bastide M."/>
            <person name="Spiegel L."/>
            <person name="Nascimento L."/>
            <person name="Zutavern T."/>
            <person name="O'Shaughnessy A."/>
            <person name="Dike S."/>
            <person name="Dedhia N."/>
            <person name="Preston R."/>
            <person name="Balija V."/>
            <person name="McCombie W.R."/>
            <person name="Chow T."/>
            <person name="Chen H."/>
            <person name="Chung M."/>
            <person name="Chen C."/>
            <person name="Shaw J."/>
            <person name="Wu H."/>
            <person name="Hsiao K."/>
            <person name="Chao Y."/>
            <person name="Chu M."/>
            <person name="Cheng C."/>
            <person name="Hour A."/>
            <person name="Lee P."/>
            <person name="Lin S."/>
            <person name="Lin Y."/>
            <person name="Liou J."/>
            <person name="Liu S."/>
            <person name="Hsing Y."/>
            <person name="Raghuvanshi S."/>
            <person name="Mohanty A."/>
            <person name="Bharti A.K."/>
            <person name="Gaur A."/>
            <person name="Gupta V."/>
            <person name="Kumar D."/>
            <person name="Ravi V."/>
            <person name="Vij S."/>
            <person name="Kapur A."/>
            <person name="Khurana P."/>
            <person name="Khurana P."/>
            <person name="Khurana J.P."/>
            <person name="Tyagi A.K."/>
            <person name="Gaikwad K."/>
            <person name="Singh A."/>
            <person name="Dalal V."/>
            <person name="Srivastava S."/>
            <person name="Dixit A."/>
            <person name="Pal A.K."/>
            <person name="Ghazi I.A."/>
            <person name="Yadav M."/>
            <person name="Pandit A."/>
            <person name="Bhargava A."/>
            <person name="Sureshbabu K."/>
            <person name="Batra K."/>
            <person name="Sharma T.R."/>
            <person name="Mohapatra T."/>
            <person name="Singh N.K."/>
            <person name="Messing J."/>
            <person name="Nelson A.B."/>
            <person name="Fuks G."/>
            <person name="Kavchok S."/>
            <person name="Keizer G."/>
            <person name="Linton E."/>
            <person name="Llaca V."/>
            <person name="Song R."/>
            <person name="Tanyolac B."/>
            <person name="Young S."/>
            <person name="Ho-Il K."/>
            <person name="Hahn J.H."/>
            <person name="Sangsakoo G."/>
            <person name="Vanavichit A."/>
            <person name="de Mattos Luiz.A.T."/>
            <person name="Zimmer P.D."/>
            <person name="Malone G."/>
            <person name="Dellagostin O."/>
            <person name="de Oliveira A.C."/>
            <person name="Bevan M."/>
            <person name="Bancroft I."/>
            <person name="Minx P."/>
            <person name="Cordum H."/>
            <person name="Wilson R."/>
            <person name="Cheng Z."/>
            <person name="Jin W."/>
            <person name="Jiang J."/>
            <person name="Leong S.A."/>
            <person name="Iwama H."/>
            <person name="Gojobori T."/>
            <person name="Itoh T."/>
            <person name="Niimura Y."/>
            <person name="Fujii Y."/>
            <person name="Habara T."/>
            <person name="Sakai H."/>
            <person name="Sato Y."/>
            <person name="Wilson G."/>
            <person name="Kumar K."/>
            <person name="McCouch S."/>
            <person name="Juretic N."/>
            <person name="Hoen D."/>
            <person name="Wright S."/>
            <person name="Bruskiewich R."/>
            <person name="Bureau T."/>
            <person name="Miyao A."/>
            <person name="Hirochika H."/>
            <person name="Nishikawa T."/>
            <person name="Kadowaki K."/>
            <person name="Sugiura M."/>
            <person name="Burr B."/>
            <person name="Sasaki T."/>
        </authorList>
    </citation>
    <scope>NUCLEOTIDE SEQUENCE [LARGE SCALE GENOMIC DNA]</scope>
    <source>
        <strain evidence="3">cv. Nipponbare</strain>
    </source>
</reference>
<feature type="domain" description="Reverse transcriptase Ty1/copia-type" evidence="1">
    <location>
        <begin position="87"/>
        <end position="283"/>
    </location>
</feature>
<dbReference type="InterPro" id="IPR043502">
    <property type="entry name" value="DNA/RNA_pol_sf"/>
</dbReference>
<dbReference type="Pfam" id="PF07727">
    <property type="entry name" value="RVT_2"/>
    <property type="match status" value="1"/>
</dbReference>
<evidence type="ECO:0000313" key="3">
    <source>
        <dbReference type="Proteomes" id="UP000000763"/>
    </source>
</evidence>
<dbReference type="InterPro" id="IPR013103">
    <property type="entry name" value="RVT_2"/>
</dbReference>
<sequence>MEVDEVGGRWTFSRANEGYTSCGPVVEMSWHRAGVLLLGAQSCLPVPEVPIVGGVGSVLLSMARMGWKLCHVFRPYTVVPKHVVEALCLDFGENFALVARLEAIRILLKFASCFDIKLFQMDVKSAFLNGEIAELVFVEQPPGFEDPKNPNHVYKLSKALYGLKQAPRAWYEILRDFLLSKDFKIGKVDTTLFTKIIGADFFMCQIYVDDIIFGSTNEVFCREFGDMMSREFEMSMIGELSFFLGLQIKQLKDGTFVSQTKYIKDLLKRFGLDDAKPIKTPMATNGHLDLDEGGKPVDLMLYHSTIGSLLYLTAYRPDIMFSVCMCARFQAAPKECHLVAVKRILRYLKYSSTIGLWYPKGAKFKLVGYFDSDYAGCKLDRKSTSGS</sequence>
<accession>Q84T52</accession>
<name>Q84T52_ORYSJ</name>
<dbReference type="PANTHER" id="PTHR11439:SF486">
    <property type="entry name" value="RLK (RECEPTOR-LIKE KINASE) PROTEIN, PUTATIVE-RELATED"/>
    <property type="match status" value="1"/>
</dbReference>
<dbReference type="EMBL" id="AC135560">
    <property type="protein sequence ID" value="AAO66558.1"/>
    <property type="molecule type" value="Genomic_DNA"/>
</dbReference>
<proteinExistence type="predicted"/>
<evidence type="ECO:0000259" key="1">
    <source>
        <dbReference type="Pfam" id="PF07727"/>
    </source>
</evidence>
<evidence type="ECO:0000313" key="2">
    <source>
        <dbReference type="EMBL" id="AAO66558.1"/>
    </source>
</evidence>
<dbReference type="PANTHER" id="PTHR11439">
    <property type="entry name" value="GAG-POL-RELATED RETROTRANSPOSON"/>
    <property type="match status" value="1"/>
</dbReference>
<organism evidence="2 3">
    <name type="scientific">Oryza sativa subsp. japonica</name>
    <name type="common">Rice</name>
    <dbReference type="NCBI Taxonomy" id="39947"/>
    <lineage>
        <taxon>Eukaryota</taxon>
        <taxon>Viridiplantae</taxon>
        <taxon>Streptophyta</taxon>
        <taxon>Embryophyta</taxon>
        <taxon>Tracheophyta</taxon>
        <taxon>Spermatophyta</taxon>
        <taxon>Magnoliopsida</taxon>
        <taxon>Liliopsida</taxon>
        <taxon>Poales</taxon>
        <taxon>Poaceae</taxon>
        <taxon>BOP clade</taxon>
        <taxon>Oryzoideae</taxon>
        <taxon>Oryzeae</taxon>
        <taxon>Oryzinae</taxon>
        <taxon>Oryza</taxon>
        <taxon>Oryza sativa</taxon>
    </lineage>
</organism>
<reference evidence="3" key="2">
    <citation type="journal article" date="2008" name="Nucleic Acids Res.">
        <title>The rice annotation project database (RAP-DB): 2008 update.</title>
        <authorList>
            <consortium name="The rice annotation project (RAP)"/>
        </authorList>
    </citation>
    <scope>GENOME REANNOTATION</scope>
    <source>
        <strain evidence="3">cv. Nipponbare</strain>
    </source>
</reference>
<dbReference type="AlphaFoldDB" id="Q84T52"/>